<feature type="transmembrane region" description="Helical" evidence="15">
    <location>
        <begin position="542"/>
        <end position="562"/>
    </location>
</feature>
<evidence type="ECO:0000256" key="3">
    <source>
        <dbReference type="ARBA" id="ARBA00010918"/>
    </source>
</evidence>
<evidence type="ECO:0000256" key="9">
    <source>
        <dbReference type="ARBA" id="ARBA00022833"/>
    </source>
</evidence>
<keyword evidence="4 14" id="KW-0645">Protease</keyword>
<evidence type="ECO:0000256" key="2">
    <source>
        <dbReference type="ARBA" id="ARBA00004477"/>
    </source>
</evidence>
<evidence type="ECO:0000313" key="18">
    <source>
        <dbReference type="EMBL" id="MBW0475805.1"/>
    </source>
</evidence>
<evidence type="ECO:0000256" key="11">
    <source>
        <dbReference type="ARBA" id="ARBA00023049"/>
    </source>
</evidence>
<name>A0A9Q3C338_9BASI</name>
<dbReference type="EC" id="3.4.-.-" evidence="14"/>
<feature type="transmembrane region" description="Helical" evidence="15">
    <location>
        <begin position="516"/>
        <end position="535"/>
    </location>
</feature>
<dbReference type="AlphaFoldDB" id="A0A9Q3C338"/>
<keyword evidence="5 15" id="KW-0812">Transmembrane</keyword>
<evidence type="ECO:0000256" key="12">
    <source>
        <dbReference type="ARBA" id="ARBA00023136"/>
    </source>
</evidence>
<keyword evidence="9 14" id="KW-0862">Zinc</keyword>
<evidence type="ECO:0000256" key="14">
    <source>
        <dbReference type="RuleBase" id="RU361240"/>
    </source>
</evidence>
<evidence type="ECO:0000313" key="19">
    <source>
        <dbReference type="Proteomes" id="UP000765509"/>
    </source>
</evidence>
<dbReference type="GO" id="GO:0005789">
    <property type="term" value="C:endoplasmic reticulum membrane"/>
    <property type="evidence" value="ECO:0007669"/>
    <property type="project" value="UniProtKB-SubCell"/>
</dbReference>
<dbReference type="Pfam" id="PF22249">
    <property type="entry name" value="ERMP1-TM"/>
    <property type="match status" value="1"/>
</dbReference>
<evidence type="ECO:0000256" key="4">
    <source>
        <dbReference type="ARBA" id="ARBA00022670"/>
    </source>
</evidence>
<keyword evidence="7 14" id="KW-0378">Hydrolase</keyword>
<dbReference type="PANTHER" id="PTHR12147">
    <property type="entry name" value="METALLOPEPTIDASE M28 FAMILY MEMBER"/>
    <property type="match status" value="1"/>
</dbReference>
<evidence type="ECO:0000256" key="8">
    <source>
        <dbReference type="ARBA" id="ARBA00022824"/>
    </source>
</evidence>
<dbReference type="InterPro" id="IPR045175">
    <property type="entry name" value="M28_fam"/>
</dbReference>
<dbReference type="InterPro" id="IPR007484">
    <property type="entry name" value="Peptidase_M28"/>
</dbReference>
<dbReference type="SUPFAM" id="SSF53187">
    <property type="entry name" value="Zn-dependent exopeptidases"/>
    <property type="match status" value="1"/>
</dbReference>
<dbReference type="EMBL" id="AVOT02004240">
    <property type="protein sequence ID" value="MBW0475805.1"/>
    <property type="molecule type" value="Genomic_DNA"/>
</dbReference>
<organism evidence="18 19">
    <name type="scientific">Austropuccinia psidii MF-1</name>
    <dbReference type="NCBI Taxonomy" id="1389203"/>
    <lineage>
        <taxon>Eukaryota</taxon>
        <taxon>Fungi</taxon>
        <taxon>Dikarya</taxon>
        <taxon>Basidiomycota</taxon>
        <taxon>Pucciniomycotina</taxon>
        <taxon>Pucciniomycetes</taxon>
        <taxon>Pucciniales</taxon>
        <taxon>Sphaerophragmiaceae</taxon>
        <taxon>Austropuccinia</taxon>
    </lineage>
</organism>
<evidence type="ECO:0000256" key="5">
    <source>
        <dbReference type="ARBA" id="ARBA00022692"/>
    </source>
</evidence>
<comment type="cofactor">
    <cofactor evidence="1">
        <name>Zn(2+)</name>
        <dbReference type="ChEBI" id="CHEBI:29105"/>
    </cofactor>
</comment>
<protein>
    <recommendedName>
        <fullName evidence="14">Peptide hydrolase</fullName>
        <ecNumber evidence="14">3.4.-.-</ecNumber>
    </recommendedName>
</protein>
<comment type="similarity">
    <text evidence="3 14">Belongs to the peptidase M28 family.</text>
</comment>
<dbReference type="GO" id="GO:0008235">
    <property type="term" value="F:metalloexopeptidase activity"/>
    <property type="evidence" value="ECO:0007669"/>
    <property type="project" value="InterPro"/>
</dbReference>
<evidence type="ECO:0000259" key="17">
    <source>
        <dbReference type="Pfam" id="PF22249"/>
    </source>
</evidence>
<feature type="domain" description="Peptidase M28" evidence="16">
    <location>
        <begin position="155"/>
        <end position="338"/>
    </location>
</feature>
<dbReference type="Pfam" id="PF04389">
    <property type="entry name" value="Peptidase_M28"/>
    <property type="match status" value="1"/>
</dbReference>
<evidence type="ECO:0000256" key="10">
    <source>
        <dbReference type="ARBA" id="ARBA00022989"/>
    </source>
</evidence>
<sequence length="934" mass="105542">MKAAQIPLRNPSYRNFFDFFKFLIFINFILLLSSITFKIKYDLPRPLSSSYHLNHSELNPAFYESSANHHIHHLAHTIGHRIVGSKELNDSFDYCWDILQSLRAQSELLPHSKLIEIFLQTDDGAHLFKFMGKPVWKKYIQLSNLVVHVSDPSLPQSKHNAILVNAHLDSTLSSPGAADDAAGIAIMLEIIRVIIHSPNWKLYNGIIFLFNGAEESFQDASHLFITKHPLKDIVRAVINLEACGMAGPEMLFQATSNEMIKAYSKIPRPSGNIIATEIFATGLINSDTDFRQFVQYANLTGLDMALVQNSYFYHTSRDIPSNIQPGAIQHMGENTLALLKHLTSSSVNLTNIKSSSDLVFFSILRLFFIIYTKTTAIRSYITLTILSMSFVIFNIKPQLRKVYFWSFIAVICSFLSSIITPNLVAFFFTIILKKPLSWFRHEYFPLLLFLPFSILGALFTQFQFSKILKRSNLLEPRHQYILSHSTLFGLISFNGIISILVASFKLGFAYLPASQLLSMTLALLINDLILAPFTLKFGHLHLVTYLIGSIIPFSFGLEHILSLLDVLVPLSGRIGHQVPIDYIMASLVGLMGSLLISVFLPLAHRFSSRALGQFLFLISLSSSILLYWFARPQYNVFDVEHPKRLGILHMQNLTTNPPQFGLHIASIDGASGFDNLVQDIIDSLGLPHKTPILNAINDDIPDWDIIFPVSQFLKSYQIPLTSVEHHSLVNEFDKVVSHVSPSSKTFKVNLLSEKIDFIHHQRTLSLVINHPGIIWSVIAFTADVVAWDLPEPPSRGIKRHHVKVTNAFSVDQWTLNLTIALRGNEFEAAIQNEQINKGQRPAISAFDQLGQSFAKSGKLRIDYSGLEEMALYLARSQHKKGSLVSQKKITQQDVETERLKEEPPSVRIFKKMEQSLPNWIDPLFLSAISNFEFV</sequence>
<gene>
    <name evidence="18" type="ORF">O181_015520</name>
</gene>
<keyword evidence="6 14" id="KW-0479">Metal-binding</keyword>
<keyword evidence="19" id="KW-1185">Reference proteome</keyword>
<dbReference type="OrthoDB" id="76293at2759"/>
<feature type="transmembrane region" description="Helical" evidence="15">
    <location>
        <begin position="402"/>
        <end position="431"/>
    </location>
</feature>
<evidence type="ECO:0000259" key="16">
    <source>
        <dbReference type="Pfam" id="PF04389"/>
    </source>
</evidence>
<reference evidence="18" key="1">
    <citation type="submission" date="2021-03" db="EMBL/GenBank/DDBJ databases">
        <title>Draft genome sequence of rust myrtle Austropuccinia psidii MF-1, a brazilian biotype.</title>
        <authorList>
            <person name="Quecine M.C."/>
            <person name="Pachon D.M.R."/>
            <person name="Bonatelli M.L."/>
            <person name="Correr F.H."/>
            <person name="Franceschini L.M."/>
            <person name="Leite T.F."/>
            <person name="Margarido G.R.A."/>
            <person name="Almeida C.A."/>
            <person name="Ferrarezi J.A."/>
            <person name="Labate C.A."/>
        </authorList>
    </citation>
    <scope>NUCLEOTIDE SEQUENCE</scope>
    <source>
        <strain evidence="18">MF-1</strain>
    </source>
</reference>
<keyword evidence="8" id="KW-0256">Endoplasmic reticulum</keyword>
<keyword evidence="13" id="KW-0325">Glycoprotein</keyword>
<feature type="transmembrane region" description="Helical" evidence="15">
    <location>
        <begin position="481"/>
        <end position="504"/>
    </location>
</feature>
<dbReference type="Proteomes" id="UP000765509">
    <property type="component" value="Unassembled WGS sequence"/>
</dbReference>
<keyword evidence="12 15" id="KW-0472">Membrane</keyword>
<feature type="transmembrane region" description="Helical" evidence="15">
    <location>
        <begin position="610"/>
        <end position="630"/>
    </location>
</feature>
<comment type="caution">
    <text evidence="18">The sequence shown here is derived from an EMBL/GenBank/DDBJ whole genome shotgun (WGS) entry which is preliminary data.</text>
</comment>
<dbReference type="GO" id="GO:0006508">
    <property type="term" value="P:proteolysis"/>
    <property type="evidence" value="ECO:0007669"/>
    <property type="project" value="UniProtKB-KW"/>
</dbReference>
<feature type="transmembrane region" description="Helical" evidence="15">
    <location>
        <begin position="377"/>
        <end position="395"/>
    </location>
</feature>
<evidence type="ECO:0000256" key="13">
    <source>
        <dbReference type="ARBA" id="ARBA00023180"/>
    </source>
</evidence>
<evidence type="ECO:0000256" key="1">
    <source>
        <dbReference type="ARBA" id="ARBA00001947"/>
    </source>
</evidence>
<dbReference type="GO" id="GO:0046872">
    <property type="term" value="F:metal ion binding"/>
    <property type="evidence" value="ECO:0007669"/>
    <property type="project" value="UniProtKB-KW"/>
</dbReference>
<feature type="transmembrane region" description="Helical" evidence="15">
    <location>
        <begin position="443"/>
        <end position="460"/>
    </location>
</feature>
<feature type="transmembrane region" description="Helical" evidence="15">
    <location>
        <begin position="19"/>
        <end position="37"/>
    </location>
</feature>
<evidence type="ECO:0000256" key="7">
    <source>
        <dbReference type="ARBA" id="ARBA00022801"/>
    </source>
</evidence>
<proteinExistence type="inferred from homology"/>
<evidence type="ECO:0000256" key="15">
    <source>
        <dbReference type="SAM" id="Phobius"/>
    </source>
</evidence>
<dbReference type="Gene3D" id="3.40.630.10">
    <property type="entry name" value="Zn peptidases"/>
    <property type="match status" value="1"/>
</dbReference>
<feature type="domain" description="Endoplasmic reticulum metallopeptidase 1/1-A TM" evidence="17">
    <location>
        <begin position="404"/>
        <end position="604"/>
    </location>
</feature>
<dbReference type="PANTHER" id="PTHR12147:SF22">
    <property type="entry name" value="ENDOPLASMIC RETICULUM METALLOPEPTIDASE 1"/>
    <property type="match status" value="1"/>
</dbReference>
<keyword evidence="10 15" id="KW-1133">Transmembrane helix</keyword>
<keyword evidence="11" id="KW-0482">Metalloprotease</keyword>
<comment type="subcellular location">
    <subcellularLocation>
        <location evidence="2">Endoplasmic reticulum membrane</location>
        <topology evidence="2">Multi-pass membrane protein</topology>
    </subcellularLocation>
</comment>
<evidence type="ECO:0000256" key="6">
    <source>
        <dbReference type="ARBA" id="ARBA00022723"/>
    </source>
</evidence>
<feature type="transmembrane region" description="Helical" evidence="15">
    <location>
        <begin position="582"/>
        <end position="603"/>
    </location>
</feature>
<dbReference type="InterPro" id="IPR053974">
    <property type="entry name" value="ERMP1_1-A_TM"/>
</dbReference>
<dbReference type="FunFam" id="3.40.630.10:FF:000008">
    <property type="entry name" value="Endoplasmic reticulum metallopeptidase 1"/>
    <property type="match status" value="1"/>
</dbReference>
<accession>A0A9Q3C338</accession>